<feature type="signal peptide" evidence="3">
    <location>
        <begin position="1"/>
        <end position="23"/>
    </location>
</feature>
<organism evidence="5 6">
    <name type="scientific">Roseateles agri</name>
    <dbReference type="NCBI Taxonomy" id="3098619"/>
    <lineage>
        <taxon>Bacteria</taxon>
        <taxon>Pseudomonadati</taxon>
        <taxon>Pseudomonadota</taxon>
        <taxon>Betaproteobacteria</taxon>
        <taxon>Burkholderiales</taxon>
        <taxon>Sphaerotilaceae</taxon>
        <taxon>Roseateles</taxon>
    </lineage>
</organism>
<dbReference type="Gene3D" id="3.10.105.10">
    <property type="entry name" value="Dipeptide-binding Protein, Domain 3"/>
    <property type="match status" value="1"/>
</dbReference>
<dbReference type="PANTHER" id="PTHR30290">
    <property type="entry name" value="PERIPLASMIC BINDING COMPONENT OF ABC TRANSPORTER"/>
    <property type="match status" value="1"/>
</dbReference>
<evidence type="ECO:0000256" key="1">
    <source>
        <dbReference type="ARBA" id="ARBA00005695"/>
    </source>
</evidence>
<gene>
    <name evidence="5" type="ORF">SNE35_24450</name>
</gene>
<dbReference type="EMBL" id="JAXCLA010000008">
    <property type="protein sequence ID" value="MDY0747676.1"/>
    <property type="molecule type" value="Genomic_DNA"/>
</dbReference>
<dbReference type="PANTHER" id="PTHR30290:SF38">
    <property type="entry name" value="D,D-DIPEPTIDE-BINDING PERIPLASMIC PROTEIN DDPA-RELATED"/>
    <property type="match status" value="1"/>
</dbReference>
<dbReference type="InterPro" id="IPR030678">
    <property type="entry name" value="Peptide/Ni-bd"/>
</dbReference>
<dbReference type="SUPFAM" id="SSF53850">
    <property type="entry name" value="Periplasmic binding protein-like II"/>
    <property type="match status" value="1"/>
</dbReference>
<proteinExistence type="inferred from homology"/>
<dbReference type="InterPro" id="IPR039424">
    <property type="entry name" value="SBP_5"/>
</dbReference>
<dbReference type="Pfam" id="PF00496">
    <property type="entry name" value="SBP_bac_5"/>
    <property type="match status" value="1"/>
</dbReference>
<reference evidence="5 6" key="1">
    <citation type="submission" date="2023-11" db="EMBL/GenBank/DDBJ databases">
        <title>Paucibacter sp. nov., isolated from fresh soil in Korea.</title>
        <authorList>
            <person name="Le N.T.T."/>
        </authorList>
    </citation>
    <scope>NUCLEOTIDE SEQUENCE [LARGE SCALE GENOMIC DNA]</scope>
    <source>
        <strain evidence="5 6">R3-3</strain>
    </source>
</reference>
<comment type="caution">
    <text evidence="5">The sequence shown here is derived from an EMBL/GenBank/DDBJ whole genome shotgun (WGS) entry which is preliminary data.</text>
</comment>
<comment type="similarity">
    <text evidence="1">Belongs to the bacterial solute-binding protein 5 family.</text>
</comment>
<dbReference type="InterPro" id="IPR000914">
    <property type="entry name" value="SBP_5_dom"/>
</dbReference>
<evidence type="ECO:0000256" key="3">
    <source>
        <dbReference type="SAM" id="SignalP"/>
    </source>
</evidence>
<protein>
    <submittedName>
        <fullName evidence="5">ABC transporter substrate-binding protein</fullName>
    </submittedName>
</protein>
<dbReference type="RefSeq" id="WP_320425632.1">
    <property type="nucleotide sequence ID" value="NZ_JAXCLA010000008.1"/>
</dbReference>
<feature type="chain" id="PRO_5045921747" evidence="3">
    <location>
        <begin position="24"/>
        <end position="521"/>
    </location>
</feature>
<evidence type="ECO:0000256" key="2">
    <source>
        <dbReference type="ARBA" id="ARBA00022729"/>
    </source>
</evidence>
<feature type="domain" description="Solute-binding protein family 5" evidence="4">
    <location>
        <begin position="69"/>
        <end position="429"/>
    </location>
</feature>
<evidence type="ECO:0000313" key="6">
    <source>
        <dbReference type="Proteomes" id="UP001285263"/>
    </source>
</evidence>
<dbReference type="CDD" id="cd08517">
    <property type="entry name" value="PBP2_NikA_DppA_OppA_like_13"/>
    <property type="match status" value="1"/>
</dbReference>
<keyword evidence="2 3" id="KW-0732">Signal</keyword>
<evidence type="ECO:0000313" key="5">
    <source>
        <dbReference type="EMBL" id="MDY0747676.1"/>
    </source>
</evidence>
<dbReference type="PIRSF" id="PIRSF002741">
    <property type="entry name" value="MppA"/>
    <property type="match status" value="1"/>
</dbReference>
<sequence>MNRRQFTAALAALPAWSAHGVAASGTGTLVMAQASEPQSLTNALSTEGNIYAISSKLFDGLLSFGADGKPQPRLATHWEQSADGLRLTLKLRPGVRWHDGKPFGAADVAWSVDEVWKKYNARGRTTFATVERVDVPDPLTAVLRLSKPAPYLLSALSSIESQVLPRHLYEGSNPLLNPRNAAPIGNGPFRFVSRQRGSQIVLERNPDYWDAGRPQISRLVFRTVPDAASVAAALETGEVQLGAVALADVARLKANPALQVTEIDEPYTCSVNALEFNLDRPVFRDPRVRQAFAHAIDRGFILKNIYHGHGAVADSPIPPALREFYSRDVPLYAFDPARADALLDAAGLPRNAQGTRLTLKLDPTPAAESVQVAQYIRSALARVGVKLEVRNQDFAEFVNRIYTRRDFDTAVIGGNSGPDPAIGTQRWYWSRNYQPGVAFSNGTHYASAEMDRALEGAQTELDPARRRQLYLQFQRLAQTDLPRIPLIAATRVVVSNRRLRNFINSAEGLYGNFADATIQPA</sequence>
<evidence type="ECO:0000259" key="4">
    <source>
        <dbReference type="Pfam" id="PF00496"/>
    </source>
</evidence>
<accession>A0ABU5DPN1</accession>
<dbReference type="Gene3D" id="3.40.190.10">
    <property type="entry name" value="Periplasmic binding protein-like II"/>
    <property type="match status" value="1"/>
</dbReference>
<name>A0ABU5DPN1_9BURK</name>
<dbReference type="Proteomes" id="UP001285263">
    <property type="component" value="Unassembled WGS sequence"/>
</dbReference>
<keyword evidence="6" id="KW-1185">Reference proteome</keyword>